<keyword evidence="7 9" id="KW-0675">Receptor</keyword>
<proteinExistence type="evidence at transcript level"/>
<keyword evidence="2 9" id="KW-0716">Sensory transduction</keyword>
<feature type="transmembrane region" description="Helical" evidence="9">
    <location>
        <begin position="60"/>
        <end position="78"/>
    </location>
</feature>
<dbReference type="InterPro" id="IPR004117">
    <property type="entry name" value="7tm6_olfct_rcpt"/>
</dbReference>
<dbReference type="GO" id="GO:0007165">
    <property type="term" value="P:signal transduction"/>
    <property type="evidence" value="ECO:0007669"/>
    <property type="project" value="UniProtKB-KW"/>
</dbReference>
<reference evidence="10" key="2">
    <citation type="submission" date="2018-01" db="EMBL/GenBank/DDBJ databases">
        <authorList>
            <person name="Gaut B.S."/>
            <person name="Morton B.R."/>
            <person name="Clegg M.T."/>
            <person name="Duvall M.R."/>
        </authorList>
    </citation>
    <scope>NUCLEOTIDE SEQUENCE</scope>
    <source>
        <strain evidence="10">CchlOR26</strain>
    </source>
</reference>
<evidence type="ECO:0000256" key="3">
    <source>
        <dbReference type="ARBA" id="ARBA00022692"/>
    </source>
</evidence>
<keyword evidence="6 9" id="KW-0472">Membrane</keyword>
<feature type="transmembrane region" description="Helical" evidence="9">
    <location>
        <begin position="294"/>
        <end position="314"/>
    </location>
</feature>
<dbReference type="GO" id="GO:0005886">
    <property type="term" value="C:plasma membrane"/>
    <property type="evidence" value="ECO:0007669"/>
    <property type="project" value="UniProtKB-SubCell"/>
</dbReference>
<evidence type="ECO:0000256" key="5">
    <source>
        <dbReference type="ARBA" id="ARBA00022989"/>
    </source>
</evidence>
<feature type="transmembrane region" description="Helical" evidence="9">
    <location>
        <begin position="320"/>
        <end position="338"/>
    </location>
</feature>
<name>A0A346D3X8_9HYME</name>
<sequence>MNSNNSEDLEVEPRVSEKLASRGTMEYSVRYLRCLLRMLGVWPLVAGGNPSQLDKLIGTIMRPVALFYSTLVLLPMFAEVAAQRAPREELISLVAPLAYQAFNVMKHFFLLLRIDIIKTSLKHMEIDWENIDNDKDRGIMVKSIQEANKLAIIITISMYVGGTLHNFILPALADSYVNEFNETIRVLCFPGGDFFLDVQANVVFEIVFVTYWMSDMFVVTVSMALFTLALILLRHSCGQIQILISNLGNLVDPDQDIIVIMENSIGPIVRHHARLLTFSMHIEKILKEVCAMEVICDTLILCFLGYVCIMDISNYDLTTIFTYVMLLVTIAFNLYLYCQIGEVLKEEYQNVGAAAYMIDWYKLPTKASLDLIMIMNMSAQPRQLTAGGMMELSRTSYVSIMKTSFAYLNMLRTMA</sequence>
<reference evidence="10" key="1">
    <citation type="journal article" date="2018" name="Insect Mol. Biol.">
        <title>An odorant receptor mediates the attractiveness of cis-jasmone to Campoletis chlorideae, the endoparasitoid of Helicoverpa armigera.</title>
        <authorList>
            <person name="Sun Y.L."/>
            <person name="Dong J.F."/>
            <person name="Ning C."/>
            <person name="Ding P.P."/>
            <person name="Huang L.Q."/>
            <person name="Sun J.G."/>
            <person name="Wang C.Z."/>
        </authorList>
    </citation>
    <scope>NUCLEOTIDE SEQUENCE</scope>
    <source>
        <strain evidence="10">CchlOR26</strain>
    </source>
</reference>
<comment type="subcellular location">
    <subcellularLocation>
        <location evidence="9">Cell membrane</location>
        <topology evidence="9">Multi-pass membrane protein</topology>
    </subcellularLocation>
    <subcellularLocation>
        <location evidence="1">Membrane</location>
        <topology evidence="1">Multi-pass membrane protein</topology>
    </subcellularLocation>
</comment>
<evidence type="ECO:0000256" key="1">
    <source>
        <dbReference type="ARBA" id="ARBA00004141"/>
    </source>
</evidence>
<keyword evidence="5 9" id="KW-1133">Transmembrane helix</keyword>
<protein>
    <recommendedName>
        <fullName evidence="9">Odorant receptor</fullName>
    </recommendedName>
</protein>
<dbReference type="GO" id="GO:0005549">
    <property type="term" value="F:odorant binding"/>
    <property type="evidence" value="ECO:0007669"/>
    <property type="project" value="InterPro"/>
</dbReference>
<feature type="transmembrane region" description="Helical" evidence="9">
    <location>
        <begin position="211"/>
        <end position="233"/>
    </location>
</feature>
<dbReference type="GO" id="GO:0004984">
    <property type="term" value="F:olfactory receptor activity"/>
    <property type="evidence" value="ECO:0007669"/>
    <property type="project" value="InterPro"/>
</dbReference>
<feature type="transmembrane region" description="Helical" evidence="9">
    <location>
        <begin position="150"/>
        <end position="173"/>
    </location>
</feature>
<keyword evidence="8 9" id="KW-0807">Transducer</keyword>
<keyword evidence="3 9" id="KW-0812">Transmembrane</keyword>
<comment type="caution">
    <text evidence="9">Lacks conserved residue(s) required for the propagation of feature annotation.</text>
</comment>
<evidence type="ECO:0000256" key="6">
    <source>
        <dbReference type="ARBA" id="ARBA00023136"/>
    </source>
</evidence>
<organism evidence="10">
    <name type="scientific">Campoletis chlorideae</name>
    <dbReference type="NCBI Taxonomy" id="219166"/>
    <lineage>
        <taxon>Eukaryota</taxon>
        <taxon>Metazoa</taxon>
        <taxon>Ecdysozoa</taxon>
        <taxon>Arthropoda</taxon>
        <taxon>Hexapoda</taxon>
        <taxon>Insecta</taxon>
        <taxon>Pterygota</taxon>
        <taxon>Neoptera</taxon>
        <taxon>Endopterygota</taxon>
        <taxon>Hymenoptera</taxon>
        <taxon>Apocrita</taxon>
        <taxon>Ichneumonoidea</taxon>
        <taxon>Ichneumonidae</taxon>
        <taxon>Campopleginae</taxon>
        <taxon>Dusona group</taxon>
        <taxon>Campoletis</taxon>
    </lineage>
</organism>
<evidence type="ECO:0000256" key="4">
    <source>
        <dbReference type="ARBA" id="ARBA00022725"/>
    </source>
</evidence>
<evidence type="ECO:0000256" key="9">
    <source>
        <dbReference type="RuleBase" id="RU351113"/>
    </source>
</evidence>
<dbReference type="PANTHER" id="PTHR21137">
    <property type="entry name" value="ODORANT RECEPTOR"/>
    <property type="match status" value="1"/>
</dbReference>
<accession>A0A346D3X8</accession>
<dbReference type="EMBL" id="MG859320">
    <property type="protein sequence ID" value="AXM05148.1"/>
    <property type="molecule type" value="mRNA"/>
</dbReference>
<evidence type="ECO:0000313" key="10">
    <source>
        <dbReference type="EMBL" id="AXM05148.1"/>
    </source>
</evidence>
<evidence type="ECO:0000256" key="7">
    <source>
        <dbReference type="ARBA" id="ARBA00023170"/>
    </source>
</evidence>
<evidence type="ECO:0000256" key="8">
    <source>
        <dbReference type="ARBA" id="ARBA00023224"/>
    </source>
</evidence>
<evidence type="ECO:0000256" key="2">
    <source>
        <dbReference type="ARBA" id="ARBA00022606"/>
    </source>
</evidence>
<keyword evidence="4 9" id="KW-0552">Olfaction</keyword>
<dbReference type="AlphaFoldDB" id="A0A346D3X8"/>
<comment type="similarity">
    <text evidence="9">Belongs to the insect chemoreceptor superfamily. Heteromeric odorant receptor channel (TC 1.A.69) family.</text>
</comment>
<dbReference type="Pfam" id="PF02949">
    <property type="entry name" value="7tm_6"/>
    <property type="match status" value="1"/>
</dbReference>
<dbReference type="PANTHER" id="PTHR21137:SF42">
    <property type="entry name" value="ODORANT RECEPTOR 83A"/>
    <property type="match status" value="1"/>
</dbReference>